<feature type="domain" description="PAC" evidence="9">
    <location>
        <begin position="83"/>
        <end position="136"/>
    </location>
</feature>
<evidence type="ECO:0000259" key="7">
    <source>
        <dbReference type="PROSITE" id="PS50109"/>
    </source>
</evidence>
<evidence type="ECO:0000259" key="8">
    <source>
        <dbReference type="PROSITE" id="PS50112"/>
    </source>
</evidence>
<dbReference type="InterPro" id="IPR035965">
    <property type="entry name" value="PAS-like_dom_sf"/>
</dbReference>
<dbReference type="AlphaFoldDB" id="A0A081RQ50"/>
<evidence type="ECO:0000256" key="5">
    <source>
        <dbReference type="ARBA" id="ARBA00022840"/>
    </source>
</evidence>
<dbReference type="Gene3D" id="3.30.450.20">
    <property type="entry name" value="PAS domain"/>
    <property type="match status" value="1"/>
</dbReference>
<dbReference type="Pfam" id="PF13426">
    <property type="entry name" value="PAS_9"/>
    <property type="match status" value="1"/>
</dbReference>
<sequence length="374" mass="42165">MKTSTALKKINLEISEFEERLFDHSIVEITDEEGVIIYANKNFCKISKYDADELIGTDHRILKSDEHSPEFFADMWDTIVGGKVWEGEIKNKAKDGSFYWVKTIIIPITDEKGIKNYVAIRNDITKEKEIQERLLRMEDELLKQNVTLLSEVEKKSGALLKSERLATIGTMASRIAHDLKNPLTIIHTYADMLTPEILAKLDPQDREKWFRLQTSVLDMNRIIEDVLDFARTTEIKKKKTSFLSVLRLAMNHVKPSYGIVINLPENDVSIKCDARKMEGVMSNLLNNAVHAVDGQGEVDVEFASDSKNLTIKIKDSGPGISEKDLDKIFEPMYTTKTTGTGLGLVICKSIVEQHGGTISVSNKPTTFTITLPLS</sequence>
<gene>
    <name evidence="10" type="primary">dctS</name>
    <name evidence="10" type="ORF">AAA799N04_00273</name>
</gene>
<keyword evidence="3" id="KW-0547">Nucleotide-binding</keyword>
<dbReference type="CDD" id="cd00082">
    <property type="entry name" value="HisKA"/>
    <property type="match status" value="1"/>
</dbReference>
<keyword evidence="10" id="KW-0489">Methyltransferase</keyword>
<dbReference type="InterPro" id="IPR000014">
    <property type="entry name" value="PAS"/>
</dbReference>
<feature type="domain" description="Histidine kinase" evidence="7">
    <location>
        <begin position="174"/>
        <end position="374"/>
    </location>
</feature>
<keyword evidence="4" id="KW-0418">Kinase</keyword>
<dbReference type="InterPro" id="IPR036097">
    <property type="entry name" value="HisK_dim/P_sf"/>
</dbReference>
<dbReference type="GO" id="GO:0000155">
    <property type="term" value="F:phosphorelay sensor kinase activity"/>
    <property type="evidence" value="ECO:0007669"/>
    <property type="project" value="InterPro"/>
</dbReference>
<dbReference type="CDD" id="cd00130">
    <property type="entry name" value="PAS"/>
    <property type="match status" value="1"/>
</dbReference>
<dbReference type="InterPro" id="IPR003661">
    <property type="entry name" value="HisK_dim/P_dom"/>
</dbReference>
<dbReference type="InterPro" id="IPR000700">
    <property type="entry name" value="PAS-assoc_C"/>
</dbReference>
<evidence type="ECO:0000256" key="6">
    <source>
        <dbReference type="ARBA" id="ARBA00023012"/>
    </source>
</evidence>
<dbReference type="Pfam" id="PF00512">
    <property type="entry name" value="HisKA"/>
    <property type="match status" value="1"/>
</dbReference>
<dbReference type="SUPFAM" id="SSF55785">
    <property type="entry name" value="PYP-like sensor domain (PAS domain)"/>
    <property type="match status" value="1"/>
</dbReference>
<dbReference type="InterPro" id="IPR001610">
    <property type="entry name" value="PAC"/>
</dbReference>
<keyword evidence="11" id="KW-1185">Reference proteome</keyword>
<keyword evidence="1" id="KW-0597">Phosphoprotein</keyword>
<dbReference type="CDD" id="cd00075">
    <property type="entry name" value="HATPase"/>
    <property type="match status" value="1"/>
</dbReference>
<dbReference type="SMART" id="SM00086">
    <property type="entry name" value="PAC"/>
    <property type="match status" value="1"/>
</dbReference>
<dbReference type="PRINTS" id="PR00344">
    <property type="entry name" value="BCTRLSENSOR"/>
</dbReference>
<dbReference type="PANTHER" id="PTHR43065">
    <property type="entry name" value="SENSOR HISTIDINE KINASE"/>
    <property type="match status" value="1"/>
</dbReference>
<reference evidence="10 11" key="1">
    <citation type="submission" date="2014-06" db="EMBL/GenBank/DDBJ databases">
        <authorList>
            <person name="Ngugi D.K."/>
            <person name="Blom J."/>
            <person name="Alam I."/>
            <person name="Rashid M."/>
            <person name="Ba Alawi W."/>
            <person name="Zhang G."/>
            <person name="Hikmawan T."/>
            <person name="Guan Y."/>
            <person name="Antunes A."/>
            <person name="Siam R."/>
            <person name="ElDorry H."/>
            <person name="Bajic V."/>
            <person name="Stingl U."/>
        </authorList>
    </citation>
    <scope>NUCLEOTIDE SEQUENCE [LARGE SCALE GENOMIC DNA]</scope>
    <source>
        <strain evidence="10">SCGC AAA799-N04</strain>
    </source>
</reference>
<dbReference type="PANTHER" id="PTHR43065:SF10">
    <property type="entry name" value="PEROXIDE STRESS-ACTIVATED HISTIDINE KINASE MAK3"/>
    <property type="match status" value="1"/>
</dbReference>
<organism evidence="10 11">
    <name type="scientific">Marine Group I thaumarchaeote SCGC AAA799-N04</name>
    <dbReference type="NCBI Taxonomy" id="1502293"/>
    <lineage>
        <taxon>Archaea</taxon>
        <taxon>Nitrososphaerota</taxon>
        <taxon>Marine Group I</taxon>
    </lineage>
</organism>
<dbReference type="PROSITE" id="PS50112">
    <property type="entry name" value="PAS"/>
    <property type="match status" value="1"/>
</dbReference>
<evidence type="ECO:0000313" key="11">
    <source>
        <dbReference type="Proteomes" id="UP000028059"/>
    </source>
</evidence>
<dbReference type="Gene3D" id="1.10.287.130">
    <property type="match status" value="1"/>
</dbReference>
<feature type="domain" description="PAS" evidence="8">
    <location>
        <begin position="29"/>
        <end position="56"/>
    </location>
</feature>
<evidence type="ECO:0000259" key="9">
    <source>
        <dbReference type="PROSITE" id="PS50113"/>
    </source>
</evidence>
<dbReference type="PATRIC" id="fig|1502293.3.peg.264"/>
<dbReference type="PROSITE" id="PS50113">
    <property type="entry name" value="PAC"/>
    <property type="match status" value="1"/>
</dbReference>
<dbReference type="SUPFAM" id="SSF47384">
    <property type="entry name" value="Homodimeric domain of signal transducing histidine kinase"/>
    <property type="match status" value="1"/>
</dbReference>
<dbReference type="Gene3D" id="3.30.565.10">
    <property type="entry name" value="Histidine kinase-like ATPase, C-terminal domain"/>
    <property type="match status" value="1"/>
</dbReference>
<evidence type="ECO:0000256" key="2">
    <source>
        <dbReference type="ARBA" id="ARBA00022679"/>
    </source>
</evidence>
<keyword evidence="5" id="KW-0067">ATP-binding</keyword>
<keyword evidence="2 10" id="KW-0808">Transferase</keyword>
<dbReference type="NCBIfam" id="TIGR00229">
    <property type="entry name" value="sensory_box"/>
    <property type="match status" value="1"/>
</dbReference>
<dbReference type="InterPro" id="IPR005467">
    <property type="entry name" value="His_kinase_dom"/>
</dbReference>
<protein>
    <submittedName>
        <fullName evidence="10">C4-dicarboxylate transport sensor protein DctS</fullName>
        <ecNumber evidence="10">2.1.1.80</ecNumber>
    </submittedName>
</protein>
<dbReference type="GO" id="GO:0008983">
    <property type="term" value="F:protein-glutamate O-methyltransferase activity"/>
    <property type="evidence" value="ECO:0007669"/>
    <property type="project" value="UniProtKB-EC"/>
</dbReference>
<keyword evidence="6" id="KW-0902">Two-component regulatory system</keyword>
<evidence type="ECO:0000256" key="3">
    <source>
        <dbReference type="ARBA" id="ARBA00022741"/>
    </source>
</evidence>
<dbReference type="EC" id="2.1.1.80" evidence="10"/>
<evidence type="ECO:0000256" key="4">
    <source>
        <dbReference type="ARBA" id="ARBA00022777"/>
    </source>
</evidence>
<dbReference type="GO" id="GO:0005524">
    <property type="term" value="F:ATP binding"/>
    <property type="evidence" value="ECO:0007669"/>
    <property type="project" value="UniProtKB-KW"/>
</dbReference>
<accession>A0A081RQ50</accession>
<dbReference type="Pfam" id="PF02518">
    <property type="entry name" value="HATPase_c"/>
    <property type="match status" value="1"/>
</dbReference>
<dbReference type="SMART" id="SM00387">
    <property type="entry name" value="HATPase_c"/>
    <property type="match status" value="1"/>
</dbReference>
<dbReference type="PROSITE" id="PS50109">
    <property type="entry name" value="HIS_KIN"/>
    <property type="match status" value="1"/>
</dbReference>
<dbReference type="InterPro" id="IPR003594">
    <property type="entry name" value="HATPase_dom"/>
</dbReference>
<comment type="caution">
    <text evidence="10">The sequence shown here is derived from an EMBL/GenBank/DDBJ whole genome shotgun (WGS) entry which is preliminary data.</text>
</comment>
<name>A0A081RQ50_9ARCH</name>
<evidence type="ECO:0000256" key="1">
    <source>
        <dbReference type="ARBA" id="ARBA00022553"/>
    </source>
</evidence>
<dbReference type="EMBL" id="JOKN01000002">
    <property type="protein sequence ID" value="KEQ57323.1"/>
    <property type="molecule type" value="Genomic_DNA"/>
</dbReference>
<proteinExistence type="predicted"/>
<dbReference type="InterPro" id="IPR036890">
    <property type="entry name" value="HATPase_C_sf"/>
</dbReference>
<dbReference type="SUPFAM" id="SSF55874">
    <property type="entry name" value="ATPase domain of HSP90 chaperone/DNA topoisomerase II/histidine kinase"/>
    <property type="match status" value="1"/>
</dbReference>
<dbReference type="Proteomes" id="UP000028059">
    <property type="component" value="Unassembled WGS sequence"/>
</dbReference>
<dbReference type="SMART" id="SM00388">
    <property type="entry name" value="HisKA"/>
    <property type="match status" value="1"/>
</dbReference>
<evidence type="ECO:0000313" key="10">
    <source>
        <dbReference type="EMBL" id="KEQ57323.1"/>
    </source>
</evidence>
<dbReference type="GO" id="GO:0032259">
    <property type="term" value="P:methylation"/>
    <property type="evidence" value="ECO:0007669"/>
    <property type="project" value="UniProtKB-KW"/>
</dbReference>
<dbReference type="InterPro" id="IPR004358">
    <property type="entry name" value="Sig_transdc_His_kin-like_C"/>
</dbReference>